<feature type="transmembrane region" description="Helical" evidence="1">
    <location>
        <begin position="105"/>
        <end position="124"/>
    </location>
</feature>
<feature type="transmembrane region" description="Helical" evidence="1">
    <location>
        <begin position="76"/>
        <end position="93"/>
    </location>
</feature>
<keyword evidence="1" id="KW-0812">Transmembrane</keyword>
<dbReference type="EMBL" id="JAKILB010000008">
    <property type="protein sequence ID" value="MCL1139580.1"/>
    <property type="molecule type" value="Genomic_DNA"/>
</dbReference>
<dbReference type="Proteomes" id="UP001139293">
    <property type="component" value="Unassembled WGS sequence"/>
</dbReference>
<comment type="caution">
    <text evidence="2">The sequence shown here is derived from an EMBL/GenBank/DDBJ whole genome shotgun (WGS) entry which is preliminary data.</text>
</comment>
<feature type="transmembrane region" description="Helical" evidence="1">
    <location>
        <begin position="256"/>
        <end position="278"/>
    </location>
</feature>
<feature type="transmembrane region" description="Helical" evidence="1">
    <location>
        <begin position="182"/>
        <end position="211"/>
    </location>
</feature>
<feature type="transmembrane region" description="Helical" evidence="1">
    <location>
        <begin position="298"/>
        <end position="318"/>
    </location>
</feature>
<keyword evidence="1" id="KW-1133">Transmembrane helix</keyword>
<feature type="transmembrane region" description="Helical" evidence="1">
    <location>
        <begin position="153"/>
        <end position="170"/>
    </location>
</feature>
<keyword evidence="1" id="KW-0472">Membrane</keyword>
<feature type="transmembrane region" description="Helical" evidence="1">
    <location>
        <begin position="6"/>
        <end position="25"/>
    </location>
</feature>
<gene>
    <name evidence="2" type="ORF">L2740_13610</name>
</gene>
<feature type="transmembrane region" description="Helical" evidence="1">
    <location>
        <begin position="330"/>
        <end position="360"/>
    </location>
</feature>
<protein>
    <submittedName>
        <fullName evidence="2">Uncharacterized protein</fullName>
    </submittedName>
</protein>
<evidence type="ECO:0000313" key="2">
    <source>
        <dbReference type="EMBL" id="MCL1139580.1"/>
    </source>
</evidence>
<feature type="transmembrane region" description="Helical" evidence="1">
    <location>
        <begin position="217"/>
        <end position="235"/>
    </location>
</feature>
<evidence type="ECO:0000313" key="3">
    <source>
        <dbReference type="Proteomes" id="UP001139293"/>
    </source>
</evidence>
<reference evidence="2" key="1">
    <citation type="submission" date="2022-01" db="EMBL/GenBank/DDBJ databases">
        <title>Whole genome-based taxonomy of the Shewanellaceae.</title>
        <authorList>
            <person name="Martin-Rodriguez A.J."/>
        </authorList>
    </citation>
    <scope>NUCLEOTIDE SEQUENCE</scope>
    <source>
        <strain evidence="2">KCTC 23973</strain>
    </source>
</reference>
<dbReference type="AlphaFoldDB" id="A0A9X2CIE7"/>
<proteinExistence type="predicted"/>
<accession>A0A9X2CIE7</accession>
<organism evidence="2 3">
    <name type="scientific">Shewanella pneumatophori</name>
    <dbReference type="NCBI Taxonomy" id="314092"/>
    <lineage>
        <taxon>Bacteria</taxon>
        <taxon>Pseudomonadati</taxon>
        <taxon>Pseudomonadota</taxon>
        <taxon>Gammaproteobacteria</taxon>
        <taxon>Alteromonadales</taxon>
        <taxon>Shewanellaceae</taxon>
        <taxon>Shewanella</taxon>
    </lineage>
</organism>
<evidence type="ECO:0000256" key="1">
    <source>
        <dbReference type="SAM" id="Phobius"/>
    </source>
</evidence>
<sequence length="367" mass="41725">MYKYLALMLVTIYTCFSLVLPVLFVNKLVFMLMLVMLFIGVVFGNVKVITFSPFLIIIIFLYSFLISMTTGVAEGLRQQLMLVCLSLLLIYYIKYTDVCMDSVALFSGVVLSLSTLILFLSVVFEIDSLQTVFDNYGSIAAGSRDVGNGVQDFYRLGGLPFLFISFSVVVRNLSLKFDFWNVFYFFLISFFIILSSTRSVLVGCILILFFMFGRKHIILSIYLLFIALAYLLVKFDPAGGFFDTNDFGNAIKIKDALSFLDWANVTNILFGEGLASLYYSGGRGYFVAQTEITLLDNIRYFGLILTIVFYSAILFPNYKKLAYKVDGGFYFAVMFIYILMSMTNPMLVNSFGFIVVLWYWSNVLNVK</sequence>
<feature type="transmembrane region" description="Helical" evidence="1">
    <location>
        <begin position="32"/>
        <end position="64"/>
    </location>
</feature>
<keyword evidence="3" id="KW-1185">Reference proteome</keyword>
<name>A0A9X2CIE7_9GAMM</name>
<dbReference type="RefSeq" id="WP_248950704.1">
    <property type="nucleotide sequence ID" value="NZ_JAKILB010000008.1"/>
</dbReference>